<gene>
    <name evidence="7" type="ORF">GEAM_0675</name>
</gene>
<dbReference type="PROSITE" id="PS50931">
    <property type="entry name" value="HTH_LYSR"/>
    <property type="match status" value="1"/>
</dbReference>
<dbReference type="OrthoDB" id="8437302at2"/>
<name>A0A085GM56_EWIA3</name>
<dbReference type="PROSITE" id="PS51257">
    <property type="entry name" value="PROKAR_LIPOPROTEIN"/>
    <property type="match status" value="1"/>
</dbReference>
<evidence type="ECO:0000256" key="4">
    <source>
        <dbReference type="ARBA" id="ARBA00023125"/>
    </source>
</evidence>
<evidence type="ECO:0000256" key="2">
    <source>
        <dbReference type="ARBA" id="ARBA00022491"/>
    </source>
</evidence>
<proteinExistence type="inferred from homology"/>
<keyword evidence="5" id="KW-0804">Transcription</keyword>
<dbReference type="STRING" id="910964.GEAM_0675"/>
<feature type="domain" description="HTH lysR-type" evidence="6">
    <location>
        <begin position="4"/>
        <end position="61"/>
    </location>
</feature>
<keyword evidence="2" id="KW-0678">Repressor</keyword>
<keyword evidence="4" id="KW-0238">DNA-binding</keyword>
<protein>
    <recommendedName>
        <fullName evidence="6">HTH lysR-type domain-containing protein</fullName>
    </recommendedName>
</protein>
<dbReference type="InterPro" id="IPR036390">
    <property type="entry name" value="WH_DNA-bd_sf"/>
</dbReference>
<dbReference type="Gene3D" id="3.40.190.290">
    <property type="match status" value="1"/>
</dbReference>
<organism evidence="7 8">
    <name type="scientific">Ewingella americana (strain ATCC 33852 / DSM 4580 / CCUG 14506 / JCM 5911 / LMG 7869 / NCTC 12157 / CDC 1468-78)</name>
    <dbReference type="NCBI Taxonomy" id="910964"/>
    <lineage>
        <taxon>Bacteria</taxon>
        <taxon>Pseudomonadati</taxon>
        <taxon>Pseudomonadota</taxon>
        <taxon>Gammaproteobacteria</taxon>
        <taxon>Enterobacterales</taxon>
        <taxon>Yersiniaceae</taxon>
        <taxon>Ewingella</taxon>
    </lineage>
</organism>
<evidence type="ECO:0000256" key="3">
    <source>
        <dbReference type="ARBA" id="ARBA00023015"/>
    </source>
</evidence>
<evidence type="ECO:0000256" key="5">
    <source>
        <dbReference type="ARBA" id="ARBA00023163"/>
    </source>
</evidence>
<comment type="similarity">
    <text evidence="1">Belongs to the LysR transcriptional regulatory family.</text>
</comment>
<dbReference type="RefSeq" id="WP_034788259.1">
    <property type="nucleotide sequence ID" value="NZ_JMPJ01000025.1"/>
</dbReference>
<evidence type="ECO:0000313" key="7">
    <source>
        <dbReference type="EMBL" id="KFC84801.1"/>
    </source>
</evidence>
<dbReference type="GO" id="GO:0003700">
    <property type="term" value="F:DNA-binding transcription factor activity"/>
    <property type="evidence" value="ECO:0007669"/>
    <property type="project" value="InterPro"/>
</dbReference>
<dbReference type="InterPro" id="IPR005119">
    <property type="entry name" value="LysR_subst-bd"/>
</dbReference>
<dbReference type="SUPFAM" id="SSF53850">
    <property type="entry name" value="Periplasmic binding protein-like II"/>
    <property type="match status" value="1"/>
</dbReference>
<dbReference type="Proteomes" id="UP000028640">
    <property type="component" value="Unassembled WGS sequence"/>
</dbReference>
<dbReference type="Pfam" id="PF00126">
    <property type="entry name" value="HTH_1"/>
    <property type="match status" value="1"/>
</dbReference>
<dbReference type="Gene3D" id="1.10.10.10">
    <property type="entry name" value="Winged helix-like DNA-binding domain superfamily/Winged helix DNA-binding domain"/>
    <property type="match status" value="1"/>
</dbReference>
<dbReference type="InterPro" id="IPR036388">
    <property type="entry name" value="WH-like_DNA-bd_sf"/>
</dbReference>
<sequence length="306" mass="34259">MSKIKLNQLEMLIAVVENNGFSAAAAVLGCTQSRISHAIAELEQHLNTRLLHRSRTGCVPTPACTRILQDAQKVMQLLAGIEQVAAEMPQIAGRLRVACFRSATAYILPPCLEALAKSWPDIHLDIDDSATEYHHIDEAVASGRADIGVTINGQLPEMHSVPYVSDPYVLMIPRSFRLKHPFSWQQLETLPFIQPSVNTLTTVIERCREMGLRNEATHKLASDSGIVGLVNQGIGFSIMPWLSVLPVPENIRILELPQPLRRHSYIITRTENRHDRLISTLINFLRDKSLIRTTSVWRSGMMALDY</sequence>
<dbReference type="InterPro" id="IPR000847">
    <property type="entry name" value="LysR_HTH_N"/>
</dbReference>
<dbReference type="GO" id="GO:0000976">
    <property type="term" value="F:transcription cis-regulatory region binding"/>
    <property type="evidence" value="ECO:0007669"/>
    <property type="project" value="TreeGrafter"/>
</dbReference>
<dbReference type="CDD" id="cd05466">
    <property type="entry name" value="PBP2_LTTR_substrate"/>
    <property type="match status" value="1"/>
</dbReference>
<evidence type="ECO:0000256" key="1">
    <source>
        <dbReference type="ARBA" id="ARBA00009437"/>
    </source>
</evidence>
<dbReference type="AlphaFoldDB" id="A0A085GM56"/>
<dbReference type="SUPFAM" id="SSF46785">
    <property type="entry name" value="Winged helix' DNA-binding domain"/>
    <property type="match status" value="1"/>
</dbReference>
<dbReference type="EMBL" id="JMPJ01000025">
    <property type="protein sequence ID" value="KFC84801.1"/>
    <property type="molecule type" value="Genomic_DNA"/>
</dbReference>
<dbReference type="eggNOG" id="COG0583">
    <property type="taxonomic scope" value="Bacteria"/>
</dbReference>
<dbReference type="PANTHER" id="PTHR30126:SF40">
    <property type="entry name" value="HTH-TYPE TRANSCRIPTIONAL REGULATOR GLTR"/>
    <property type="match status" value="1"/>
</dbReference>
<dbReference type="FunFam" id="1.10.10.10:FF:000001">
    <property type="entry name" value="LysR family transcriptional regulator"/>
    <property type="match status" value="1"/>
</dbReference>
<dbReference type="Pfam" id="PF03466">
    <property type="entry name" value="LysR_substrate"/>
    <property type="match status" value="1"/>
</dbReference>
<evidence type="ECO:0000259" key="6">
    <source>
        <dbReference type="PROSITE" id="PS50931"/>
    </source>
</evidence>
<reference evidence="7 8" key="1">
    <citation type="submission" date="2014-05" db="EMBL/GenBank/DDBJ databases">
        <title>ATOL: Assembling a taxonomically balanced genome-scale reconstruction of the evolutionary history of the Enterobacteriaceae.</title>
        <authorList>
            <person name="Plunkett G.III."/>
            <person name="Neeno-Eckwall E.C."/>
            <person name="Glasner J.D."/>
            <person name="Perna N.T."/>
        </authorList>
    </citation>
    <scope>NUCLEOTIDE SEQUENCE [LARGE SCALE GENOMIC DNA]</scope>
    <source>
        <strain evidence="7 8">ATCC 33852</strain>
    </source>
</reference>
<accession>A0A085GM56</accession>
<comment type="caution">
    <text evidence="7">The sequence shown here is derived from an EMBL/GenBank/DDBJ whole genome shotgun (WGS) entry which is preliminary data.</text>
</comment>
<dbReference type="GeneID" id="78379020"/>
<keyword evidence="8" id="KW-1185">Reference proteome</keyword>
<evidence type="ECO:0000313" key="8">
    <source>
        <dbReference type="Proteomes" id="UP000028640"/>
    </source>
</evidence>
<keyword evidence="3" id="KW-0805">Transcription regulation</keyword>
<dbReference type="PANTHER" id="PTHR30126">
    <property type="entry name" value="HTH-TYPE TRANSCRIPTIONAL REGULATOR"/>
    <property type="match status" value="1"/>
</dbReference>